<dbReference type="Gene3D" id="2.120.10.30">
    <property type="entry name" value="TolB, C-terminal domain"/>
    <property type="match status" value="2"/>
</dbReference>
<name>A0A2A6RNY8_9CHLR</name>
<dbReference type="InterPro" id="IPR011042">
    <property type="entry name" value="6-blade_b-propeller_TolB-like"/>
</dbReference>
<protein>
    <recommendedName>
        <fullName evidence="6">Translocation protein TolB</fullName>
    </recommendedName>
</protein>
<feature type="region of interest" description="Disordered" evidence="2">
    <location>
        <begin position="381"/>
        <end position="422"/>
    </location>
</feature>
<sequence>MMRRLFPLLLLVALLLFSLPAQAAPFDGRGRMFADPAFYAVWERTDHPQVQSGRSFFWGPQPWLANAEVMFQGQHGLRTVQYFDKARMEINDTASRDYHGGVTNGLLVVEMVSGDLRLGMEWFDTERRQPATVPVAGDPGYLNPEAPTYASFAAVSTIRENDYRDAPRLDQPVITAIDRQGRLTLRDDLGAAYPQTAIRAYDETTGHNVAGVFVDFMAQHGAYMEGGRVRHGTIIDPVFTMGHPISDPYWMRAKIGGVDHDVLVQLFQRRVLTYVPTNPLGYQVEMGNVGQHYFQWRYPHLGRPWEHDGPPVMPIVAASTAFDTPHFEVVRLDARRPAALTSGSVESVPFSYRHSYDYGRRCVLLDSRRGDGVHRQIYQQPLAGSEGCPPRRITFSDGTPPPEGEQSGYLPRGSANDYNPSMSPDGTRIVFVSDRAGPPQLYIVRADGGGTPTLLFGDGCLQQYPSWSPDGRSLVWERQCPGEPFRIMRGDLAYTGDGNLIGATLVNVSPLTGLDADNRYPRMSPNGMEIAFTSYRDGNGEIYLMDRNGQNVRRLTNHPAEDEAPSWMVDGERIVFASNREGSYQIHMLDPVTLEVYAMMMRGESRWPLAGW</sequence>
<dbReference type="EMBL" id="NQWI01000004">
    <property type="protein sequence ID" value="PDW04757.1"/>
    <property type="molecule type" value="Genomic_DNA"/>
</dbReference>
<dbReference type="SUPFAM" id="SSF69304">
    <property type="entry name" value="Tricorn protease N-terminal domain"/>
    <property type="match status" value="1"/>
</dbReference>
<comment type="similarity">
    <text evidence="1">Belongs to the TolB family.</text>
</comment>
<feature type="signal peptide" evidence="3">
    <location>
        <begin position="1"/>
        <end position="23"/>
    </location>
</feature>
<accession>A0A2A6RNY8</accession>
<comment type="caution">
    <text evidence="4">The sequence shown here is derived from an EMBL/GenBank/DDBJ whole genome shotgun (WGS) entry which is preliminary data.</text>
</comment>
<dbReference type="InterPro" id="IPR011659">
    <property type="entry name" value="WD40"/>
</dbReference>
<evidence type="ECO:0000256" key="2">
    <source>
        <dbReference type="SAM" id="MobiDB-lite"/>
    </source>
</evidence>
<dbReference type="RefSeq" id="WP_097642339.1">
    <property type="nucleotide sequence ID" value="NZ_NQWI01000004.1"/>
</dbReference>
<dbReference type="Proteomes" id="UP000220527">
    <property type="component" value="Unassembled WGS sequence"/>
</dbReference>
<proteinExistence type="inferred from homology"/>
<gene>
    <name evidence="4" type="ORF">CJ255_01555</name>
</gene>
<dbReference type="PANTHER" id="PTHR36842:SF1">
    <property type="entry name" value="PROTEIN TOLB"/>
    <property type="match status" value="1"/>
</dbReference>
<dbReference type="OrthoDB" id="146594at2"/>
<organism evidence="4 5">
    <name type="scientific">Candidatus Viridilinea mediisalina</name>
    <dbReference type="NCBI Taxonomy" id="2024553"/>
    <lineage>
        <taxon>Bacteria</taxon>
        <taxon>Bacillati</taxon>
        <taxon>Chloroflexota</taxon>
        <taxon>Chloroflexia</taxon>
        <taxon>Chloroflexales</taxon>
        <taxon>Chloroflexineae</taxon>
        <taxon>Oscillochloridaceae</taxon>
        <taxon>Candidatus Viridilinea</taxon>
    </lineage>
</organism>
<reference evidence="5" key="1">
    <citation type="submission" date="2017-08" db="EMBL/GenBank/DDBJ databases">
        <authorList>
            <person name="Grouzdev D.S."/>
            <person name="Gaisin V.A."/>
            <person name="Rysina M.S."/>
            <person name="Gorlenko V.M."/>
        </authorList>
    </citation>
    <scope>NUCLEOTIDE SEQUENCE [LARGE SCALE GENOMIC DNA]</scope>
    <source>
        <strain evidence="5">Kir15-3F</strain>
    </source>
</reference>
<evidence type="ECO:0000313" key="4">
    <source>
        <dbReference type="EMBL" id="PDW04757.1"/>
    </source>
</evidence>
<evidence type="ECO:0000256" key="1">
    <source>
        <dbReference type="ARBA" id="ARBA00009820"/>
    </source>
</evidence>
<dbReference type="AlphaFoldDB" id="A0A2A6RNY8"/>
<keyword evidence="5" id="KW-1185">Reference proteome</keyword>
<dbReference type="Pfam" id="PF07676">
    <property type="entry name" value="PD40"/>
    <property type="match status" value="4"/>
</dbReference>
<evidence type="ECO:0008006" key="6">
    <source>
        <dbReference type="Google" id="ProtNLM"/>
    </source>
</evidence>
<evidence type="ECO:0000313" key="5">
    <source>
        <dbReference type="Proteomes" id="UP000220527"/>
    </source>
</evidence>
<keyword evidence="3" id="KW-0732">Signal</keyword>
<feature type="chain" id="PRO_5012133865" description="Translocation protein TolB" evidence="3">
    <location>
        <begin position="24"/>
        <end position="612"/>
    </location>
</feature>
<evidence type="ECO:0000256" key="3">
    <source>
        <dbReference type="SAM" id="SignalP"/>
    </source>
</evidence>
<dbReference type="PANTHER" id="PTHR36842">
    <property type="entry name" value="PROTEIN TOLB HOMOLOG"/>
    <property type="match status" value="1"/>
</dbReference>